<dbReference type="Pfam" id="PF01352">
    <property type="entry name" value="KRAB"/>
    <property type="match status" value="1"/>
</dbReference>
<gene>
    <name evidence="2" type="ORF">HJG60_020920</name>
</gene>
<feature type="domain" description="KRAB" evidence="1">
    <location>
        <begin position="46"/>
        <end position="66"/>
    </location>
</feature>
<dbReference type="SUPFAM" id="SSF109640">
    <property type="entry name" value="KRAB domain (Kruppel-associated box)"/>
    <property type="match status" value="1"/>
</dbReference>
<reference evidence="2 3" key="1">
    <citation type="journal article" date="2020" name="Nature">
        <title>Six reference-quality genomes reveal evolution of bat adaptations.</title>
        <authorList>
            <person name="Jebb D."/>
            <person name="Huang Z."/>
            <person name="Pippel M."/>
            <person name="Hughes G.M."/>
            <person name="Lavrichenko K."/>
            <person name="Devanna P."/>
            <person name="Winkler S."/>
            <person name="Jermiin L.S."/>
            <person name="Skirmuntt E.C."/>
            <person name="Katzourakis A."/>
            <person name="Burkitt-Gray L."/>
            <person name="Ray D.A."/>
            <person name="Sullivan K.A.M."/>
            <person name="Roscito J.G."/>
            <person name="Kirilenko B.M."/>
            <person name="Davalos L.M."/>
            <person name="Corthals A.P."/>
            <person name="Power M.L."/>
            <person name="Jones G."/>
            <person name="Ransome R.D."/>
            <person name="Dechmann D.K.N."/>
            <person name="Locatelli A.G."/>
            <person name="Puechmaille S.J."/>
            <person name="Fedrigo O."/>
            <person name="Jarvis E.D."/>
            <person name="Hiller M."/>
            <person name="Vernes S.C."/>
            <person name="Myers E.W."/>
            <person name="Teeling E.C."/>
        </authorList>
    </citation>
    <scope>NUCLEOTIDE SEQUENCE [LARGE SCALE GENOMIC DNA]</scope>
    <source>
        <strain evidence="2">Bat1K_MPI-CBG_1</strain>
    </source>
</reference>
<proteinExistence type="predicted"/>
<comment type="caution">
    <text evidence="2">The sequence shown here is derived from an EMBL/GenBank/DDBJ whole genome shotgun (WGS) entry which is preliminary data.</text>
</comment>
<sequence length="67" mass="7177">MMVLSRHAAEAFRAPPSRLAAPPQVRTLGGEKRIPAAGGKAKAKAPVMFGDLTVYFSLKEWEGLSPI</sequence>
<dbReference type="GO" id="GO:0006355">
    <property type="term" value="P:regulation of DNA-templated transcription"/>
    <property type="evidence" value="ECO:0007669"/>
    <property type="project" value="InterPro"/>
</dbReference>
<evidence type="ECO:0000313" key="2">
    <source>
        <dbReference type="EMBL" id="KAF6080258.1"/>
    </source>
</evidence>
<accession>A0A833YTP7</accession>
<dbReference type="InterPro" id="IPR036051">
    <property type="entry name" value="KRAB_dom_sf"/>
</dbReference>
<dbReference type="EMBL" id="JABVXQ010000014">
    <property type="protein sequence ID" value="KAF6080258.1"/>
    <property type="molecule type" value="Genomic_DNA"/>
</dbReference>
<dbReference type="InterPro" id="IPR001909">
    <property type="entry name" value="KRAB"/>
</dbReference>
<organism evidence="2 3">
    <name type="scientific">Phyllostomus discolor</name>
    <name type="common">pale spear-nosed bat</name>
    <dbReference type="NCBI Taxonomy" id="89673"/>
    <lineage>
        <taxon>Eukaryota</taxon>
        <taxon>Metazoa</taxon>
        <taxon>Chordata</taxon>
        <taxon>Craniata</taxon>
        <taxon>Vertebrata</taxon>
        <taxon>Euteleostomi</taxon>
        <taxon>Mammalia</taxon>
        <taxon>Eutheria</taxon>
        <taxon>Laurasiatheria</taxon>
        <taxon>Chiroptera</taxon>
        <taxon>Yangochiroptera</taxon>
        <taxon>Phyllostomidae</taxon>
        <taxon>Phyllostominae</taxon>
        <taxon>Phyllostomus</taxon>
    </lineage>
</organism>
<dbReference type="AlphaFoldDB" id="A0A833YTP7"/>
<name>A0A833YTP7_9CHIR</name>
<evidence type="ECO:0000259" key="1">
    <source>
        <dbReference type="Pfam" id="PF01352"/>
    </source>
</evidence>
<protein>
    <submittedName>
        <fullName evidence="2">Zinc finger protein 667</fullName>
    </submittedName>
</protein>
<dbReference type="Proteomes" id="UP000664940">
    <property type="component" value="Unassembled WGS sequence"/>
</dbReference>
<evidence type="ECO:0000313" key="3">
    <source>
        <dbReference type="Proteomes" id="UP000664940"/>
    </source>
</evidence>